<dbReference type="InterPro" id="IPR014729">
    <property type="entry name" value="Rossmann-like_a/b/a_fold"/>
</dbReference>
<dbReference type="Gene3D" id="3.40.50.620">
    <property type="entry name" value="HUPs"/>
    <property type="match status" value="1"/>
</dbReference>
<feature type="domain" description="Asparagine synthetase" evidence="2">
    <location>
        <begin position="373"/>
        <end position="430"/>
    </location>
</feature>
<dbReference type="AlphaFoldDB" id="A0AA35T1H0"/>
<dbReference type="PANTHER" id="PTHR36566">
    <property type="entry name" value="NICKEL INSERTION PROTEIN-RELATED"/>
    <property type="match status" value="1"/>
</dbReference>
<evidence type="ECO:0000259" key="2">
    <source>
        <dbReference type="Pfam" id="PF00733"/>
    </source>
</evidence>
<keyword evidence="4" id="KW-1185">Reference proteome</keyword>
<evidence type="ECO:0000313" key="3">
    <source>
        <dbReference type="EMBL" id="CAI8039258.1"/>
    </source>
</evidence>
<dbReference type="GO" id="GO:0006529">
    <property type="term" value="P:asparagine biosynthetic process"/>
    <property type="evidence" value="ECO:0007669"/>
    <property type="project" value="InterPro"/>
</dbReference>
<dbReference type="CDD" id="cd01990">
    <property type="entry name" value="LarE-like"/>
    <property type="match status" value="1"/>
</dbReference>
<reference evidence="3" key="1">
    <citation type="submission" date="2023-03" db="EMBL/GenBank/DDBJ databases">
        <authorList>
            <person name="Steffen K."/>
            <person name="Cardenas P."/>
        </authorList>
    </citation>
    <scope>NUCLEOTIDE SEQUENCE</scope>
</reference>
<protein>
    <submittedName>
        <fullName evidence="3">Nickel insertion protein</fullName>
    </submittedName>
</protein>
<evidence type="ECO:0000313" key="4">
    <source>
        <dbReference type="Proteomes" id="UP001174909"/>
    </source>
</evidence>
<dbReference type="InterPro" id="IPR001962">
    <property type="entry name" value="Asn_synthase"/>
</dbReference>
<name>A0AA35T1H0_GEOBA</name>
<organism evidence="3 4">
    <name type="scientific">Geodia barretti</name>
    <name type="common">Barrett's horny sponge</name>
    <dbReference type="NCBI Taxonomy" id="519541"/>
    <lineage>
        <taxon>Eukaryota</taxon>
        <taxon>Metazoa</taxon>
        <taxon>Porifera</taxon>
        <taxon>Demospongiae</taxon>
        <taxon>Heteroscleromorpha</taxon>
        <taxon>Tetractinellida</taxon>
        <taxon>Astrophorina</taxon>
        <taxon>Geodiidae</taxon>
        <taxon>Geodia</taxon>
    </lineage>
</organism>
<keyword evidence="1" id="KW-0533">Nickel</keyword>
<dbReference type="PANTHER" id="PTHR36566:SF1">
    <property type="entry name" value="PYRIDINIUM-3,5-BISTHIOCARBOXYLIC ACID MONONUCLEOTIDE NICKEL INSERTION PROTEIN"/>
    <property type="match status" value="1"/>
</dbReference>
<sequence length="617" mass="65383">MTLIIDPQVAGIAGDMLLCSLVDMGADGSRIARGVTKAVSIMDGSAIGSIEFAGVTRCGVRATGLLLDIQEEAEPRTGAQLRSWIAQASGELGLSPAASSFALASVGALISAEARIHGQDPDSVHLHETAGADTVVDILGTAMALEDLHLEPASPSPGGQARAEMTTPTGASMLASLRPAYLEHYPTVQVDRVGYGAGTMEFDGFANVLKVVAGRRATETIQDTVHILETNVDDVSGELLGVTVERLMEAGARDVTVVPGLTKKGRPTNVITVICDHASADLLLGLLMEETGTLGVRVRTSRRVLSARQAGTADISIDGQGFTARYQVHGSSGRFKAESDDIRRVSSATGRSFGTTEELIRAQIRKILDERAVSGGVDSALVAYAAHAALGSDSAALTADYKTLSQDELDSARQVCSQIGIQHTVISYSELDDEGFVANDRDRCFHCRTQLGRRLQQFATEGLFQIVVDGTNLDDLGDFRPGIEALRGYHVRSPLLETGFAKSDVRAAAMEAGLAVHDRPSNSCLASRIPWGQRVTAGSLERIELGEDAVKRITGARTVRVRDIGGTARIELGADELALLSQDAKLEISRRLKSTGFSSVEFDPEGYRQGKANVMSG</sequence>
<evidence type="ECO:0000256" key="1">
    <source>
        <dbReference type="ARBA" id="ARBA00022596"/>
    </source>
</evidence>
<dbReference type="SUPFAM" id="SSF52402">
    <property type="entry name" value="Adenine nucleotide alpha hydrolases-like"/>
    <property type="match status" value="1"/>
</dbReference>
<dbReference type="EMBL" id="CASHTH010003031">
    <property type="protein sequence ID" value="CAI8039258.1"/>
    <property type="molecule type" value="Genomic_DNA"/>
</dbReference>
<dbReference type="Proteomes" id="UP001174909">
    <property type="component" value="Unassembled WGS sequence"/>
</dbReference>
<dbReference type="Gene3D" id="3.30.70.1380">
    <property type="entry name" value="Transcriptional regulatory protein pf0864 domain like"/>
    <property type="match status" value="1"/>
</dbReference>
<proteinExistence type="predicted"/>
<dbReference type="Pfam" id="PF00733">
    <property type="entry name" value="Asn_synthase"/>
    <property type="match status" value="1"/>
</dbReference>
<dbReference type="GO" id="GO:0004066">
    <property type="term" value="F:asparagine synthase (glutamine-hydrolyzing) activity"/>
    <property type="evidence" value="ECO:0007669"/>
    <property type="project" value="InterPro"/>
</dbReference>
<accession>A0AA35T1H0</accession>
<gene>
    <name evidence="3" type="ORF">GBAR_LOCUS21822</name>
</gene>
<comment type="caution">
    <text evidence="3">The sequence shown here is derived from an EMBL/GenBank/DDBJ whole genome shotgun (WGS) entry which is preliminary data.</text>
</comment>
<dbReference type="Pfam" id="PF01969">
    <property type="entry name" value="Ni_insertion"/>
    <property type="match status" value="2"/>
</dbReference>
<dbReference type="InterPro" id="IPR005232">
    <property type="entry name" value="LarE"/>
</dbReference>
<dbReference type="NCBIfam" id="TIGR00268">
    <property type="entry name" value="ATP-dependent sacrificial sulfur transferase LarE"/>
    <property type="match status" value="1"/>
</dbReference>
<dbReference type="InterPro" id="IPR002822">
    <property type="entry name" value="Ni_insertion"/>
</dbReference>
<dbReference type="GO" id="GO:0016783">
    <property type="term" value="F:sulfurtransferase activity"/>
    <property type="evidence" value="ECO:0007669"/>
    <property type="project" value="InterPro"/>
</dbReference>